<evidence type="ECO:0000313" key="2">
    <source>
        <dbReference type="EMBL" id="GFS02932.1"/>
    </source>
</evidence>
<evidence type="ECO:0000313" key="3">
    <source>
        <dbReference type="Proteomes" id="UP000762676"/>
    </source>
</evidence>
<evidence type="ECO:0008006" key="4">
    <source>
        <dbReference type="Google" id="ProtNLM"/>
    </source>
</evidence>
<keyword evidence="1" id="KW-0732">Signal</keyword>
<organism evidence="2 3">
    <name type="scientific">Elysia marginata</name>
    <dbReference type="NCBI Taxonomy" id="1093978"/>
    <lineage>
        <taxon>Eukaryota</taxon>
        <taxon>Metazoa</taxon>
        <taxon>Spiralia</taxon>
        <taxon>Lophotrochozoa</taxon>
        <taxon>Mollusca</taxon>
        <taxon>Gastropoda</taxon>
        <taxon>Heterobranchia</taxon>
        <taxon>Euthyneura</taxon>
        <taxon>Panpulmonata</taxon>
        <taxon>Sacoglossa</taxon>
        <taxon>Placobranchoidea</taxon>
        <taxon>Plakobranchidae</taxon>
        <taxon>Elysia</taxon>
    </lineage>
</organism>
<accession>A0AAV4I0D3</accession>
<reference evidence="2 3" key="1">
    <citation type="journal article" date="2021" name="Elife">
        <title>Chloroplast acquisition without the gene transfer in kleptoplastic sea slugs, Plakobranchus ocellatus.</title>
        <authorList>
            <person name="Maeda T."/>
            <person name="Takahashi S."/>
            <person name="Yoshida T."/>
            <person name="Shimamura S."/>
            <person name="Takaki Y."/>
            <person name="Nagai Y."/>
            <person name="Toyoda A."/>
            <person name="Suzuki Y."/>
            <person name="Arimoto A."/>
            <person name="Ishii H."/>
            <person name="Satoh N."/>
            <person name="Nishiyama T."/>
            <person name="Hasebe M."/>
            <person name="Maruyama T."/>
            <person name="Minagawa J."/>
            <person name="Obokata J."/>
            <person name="Shigenobu S."/>
        </authorList>
    </citation>
    <scope>NUCLEOTIDE SEQUENCE [LARGE SCALE GENOMIC DNA]</scope>
</reference>
<dbReference type="EMBL" id="BMAT01012970">
    <property type="protein sequence ID" value="GFS02932.1"/>
    <property type="molecule type" value="Genomic_DNA"/>
</dbReference>
<sequence length="86" mass="9709">MRTAASVGCQWWRVASLVVTTCCPRDIQEFLAGEISGSQHQHKKQREVTLSGLRQPTEQFRFIGFLSERNTGTTIPPTTLEIIQFS</sequence>
<feature type="chain" id="PRO_5043685771" description="Secreted protein" evidence="1">
    <location>
        <begin position="17"/>
        <end position="86"/>
    </location>
</feature>
<name>A0AAV4I0D3_9GAST</name>
<proteinExistence type="predicted"/>
<comment type="caution">
    <text evidence="2">The sequence shown here is derived from an EMBL/GenBank/DDBJ whole genome shotgun (WGS) entry which is preliminary data.</text>
</comment>
<dbReference type="Proteomes" id="UP000762676">
    <property type="component" value="Unassembled WGS sequence"/>
</dbReference>
<protein>
    <recommendedName>
        <fullName evidence="4">Secreted protein</fullName>
    </recommendedName>
</protein>
<gene>
    <name evidence="2" type="ORF">ElyMa_006456800</name>
</gene>
<keyword evidence="3" id="KW-1185">Reference proteome</keyword>
<dbReference type="AlphaFoldDB" id="A0AAV4I0D3"/>
<evidence type="ECO:0000256" key="1">
    <source>
        <dbReference type="SAM" id="SignalP"/>
    </source>
</evidence>
<feature type="signal peptide" evidence="1">
    <location>
        <begin position="1"/>
        <end position="16"/>
    </location>
</feature>